<proteinExistence type="predicted"/>
<keyword evidence="2" id="KW-1185">Reference proteome</keyword>
<evidence type="ECO:0000313" key="1">
    <source>
        <dbReference type="EMBL" id="KAI8021992.1"/>
    </source>
</evidence>
<gene>
    <name evidence="1" type="ORF">LOK49_LG03G03727</name>
</gene>
<accession>A0ACC0I7Y3</accession>
<evidence type="ECO:0000313" key="2">
    <source>
        <dbReference type="Proteomes" id="UP001060215"/>
    </source>
</evidence>
<dbReference type="EMBL" id="CM045763">
    <property type="protein sequence ID" value="KAI8021992.1"/>
    <property type="molecule type" value="Genomic_DNA"/>
</dbReference>
<sequence>MLPVCCPCGETIQIRLMQKNEILIPDDLQFKRLFANSSVKPIFIWYPQSDSSSLSLSKLSEIYSSLGVRKLSKSVQFNWNCPLSVSNKFEEVDSKNCLIGKGLIKIVLGFLTSPQVNIRFFY</sequence>
<organism evidence="1 2">
    <name type="scientific">Camellia lanceoleosa</name>
    <dbReference type="NCBI Taxonomy" id="1840588"/>
    <lineage>
        <taxon>Eukaryota</taxon>
        <taxon>Viridiplantae</taxon>
        <taxon>Streptophyta</taxon>
        <taxon>Embryophyta</taxon>
        <taxon>Tracheophyta</taxon>
        <taxon>Spermatophyta</taxon>
        <taxon>Magnoliopsida</taxon>
        <taxon>eudicotyledons</taxon>
        <taxon>Gunneridae</taxon>
        <taxon>Pentapetalae</taxon>
        <taxon>asterids</taxon>
        <taxon>Ericales</taxon>
        <taxon>Theaceae</taxon>
        <taxon>Camellia</taxon>
    </lineage>
</organism>
<name>A0ACC0I7Y3_9ERIC</name>
<dbReference type="Proteomes" id="UP001060215">
    <property type="component" value="Chromosome 6"/>
</dbReference>
<reference evidence="1 2" key="1">
    <citation type="journal article" date="2022" name="Plant J.">
        <title>Chromosome-level genome of Camellia lanceoleosa provides a valuable resource for understanding genome evolution and self-incompatibility.</title>
        <authorList>
            <person name="Gong W."/>
            <person name="Xiao S."/>
            <person name="Wang L."/>
            <person name="Liao Z."/>
            <person name="Chang Y."/>
            <person name="Mo W."/>
            <person name="Hu G."/>
            <person name="Li W."/>
            <person name="Zhao G."/>
            <person name="Zhu H."/>
            <person name="Hu X."/>
            <person name="Ji K."/>
            <person name="Xiang X."/>
            <person name="Song Q."/>
            <person name="Yuan D."/>
            <person name="Jin S."/>
            <person name="Zhang L."/>
        </authorList>
    </citation>
    <scope>NUCLEOTIDE SEQUENCE [LARGE SCALE GENOMIC DNA]</scope>
    <source>
        <strain evidence="1">SQ_2022a</strain>
    </source>
</reference>
<protein>
    <submittedName>
        <fullName evidence="1">Uncharacterized protein</fullName>
    </submittedName>
</protein>
<comment type="caution">
    <text evidence="1">The sequence shown here is derived from an EMBL/GenBank/DDBJ whole genome shotgun (WGS) entry which is preliminary data.</text>
</comment>